<reference evidence="2" key="2">
    <citation type="submission" date="2015-01" db="EMBL/GenBank/DDBJ databases">
        <title>Evolutionary Origins and Diversification of the Mycorrhizal Mutualists.</title>
        <authorList>
            <consortium name="DOE Joint Genome Institute"/>
            <consortium name="Mycorrhizal Genomics Consortium"/>
            <person name="Kohler A."/>
            <person name="Kuo A."/>
            <person name="Nagy L.G."/>
            <person name="Floudas D."/>
            <person name="Copeland A."/>
            <person name="Barry K.W."/>
            <person name="Cichocki N."/>
            <person name="Veneault-Fourrey C."/>
            <person name="LaButti K."/>
            <person name="Lindquist E.A."/>
            <person name="Lipzen A."/>
            <person name="Lundell T."/>
            <person name="Morin E."/>
            <person name="Murat C."/>
            <person name="Riley R."/>
            <person name="Ohm R."/>
            <person name="Sun H."/>
            <person name="Tunlid A."/>
            <person name="Henrissat B."/>
            <person name="Grigoriev I.V."/>
            <person name="Hibbett D.S."/>
            <person name="Martin F."/>
        </authorList>
    </citation>
    <scope>NUCLEOTIDE SEQUENCE [LARGE SCALE GENOMIC DNA]</scope>
    <source>
        <strain evidence="2">Marx 270</strain>
    </source>
</reference>
<accession>A0A0C3NWR6</accession>
<dbReference type="HOGENOM" id="CLU_2961812_0_0_1"/>
<reference evidence="1 2" key="1">
    <citation type="submission" date="2014-04" db="EMBL/GenBank/DDBJ databases">
        <authorList>
            <consortium name="DOE Joint Genome Institute"/>
            <person name="Kuo A."/>
            <person name="Kohler A."/>
            <person name="Costa M.D."/>
            <person name="Nagy L.G."/>
            <person name="Floudas D."/>
            <person name="Copeland A."/>
            <person name="Barry K.W."/>
            <person name="Cichocki N."/>
            <person name="Veneault-Fourrey C."/>
            <person name="LaButti K."/>
            <person name="Lindquist E.A."/>
            <person name="Lipzen A."/>
            <person name="Lundell T."/>
            <person name="Morin E."/>
            <person name="Murat C."/>
            <person name="Sun H."/>
            <person name="Tunlid A."/>
            <person name="Henrissat B."/>
            <person name="Grigoriev I.V."/>
            <person name="Hibbett D.S."/>
            <person name="Martin F."/>
            <person name="Nordberg H.P."/>
            <person name="Cantor M.N."/>
            <person name="Hua S.X."/>
        </authorList>
    </citation>
    <scope>NUCLEOTIDE SEQUENCE [LARGE SCALE GENOMIC DNA]</scope>
    <source>
        <strain evidence="1 2">Marx 270</strain>
    </source>
</reference>
<protein>
    <submittedName>
        <fullName evidence="1">Uncharacterized protein</fullName>
    </submittedName>
</protein>
<gene>
    <name evidence="1" type="ORF">M404DRAFT_999895</name>
</gene>
<name>A0A0C3NWR6_PISTI</name>
<dbReference type="Proteomes" id="UP000054217">
    <property type="component" value="Unassembled WGS sequence"/>
</dbReference>
<evidence type="ECO:0000313" key="1">
    <source>
        <dbReference type="EMBL" id="KIO05295.1"/>
    </source>
</evidence>
<evidence type="ECO:0000313" key="2">
    <source>
        <dbReference type="Proteomes" id="UP000054217"/>
    </source>
</evidence>
<dbReference type="InParanoid" id="A0A0C3NWR6"/>
<keyword evidence="2" id="KW-1185">Reference proteome</keyword>
<organism evidence="1 2">
    <name type="scientific">Pisolithus tinctorius Marx 270</name>
    <dbReference type="NCBI Taxonomy" id="870435"/>
    <lineage>
        <taxon>Eukaryota</taxon>
        <taxon>Fungi</taxon>
        <taxon>Dikarya</taxon>
        <taxon>Basidiomycota</taxon>
        <taxon>Agaricomycotina</taxon>
        <taxon>Agaricomycetes</taxon>
        <taxon>Agaricomycetidae</taxon>
        <taxon>Boletales</taxon>
        <taxon>Sclerodermatineae</taxon>
        <taxon>Pisolithaceae</taxon>
        <taxon>Pisolithus</taxon>
    </lineage>
</organism>
<dbReference type="EMBL" id="KN831967">
    <property type="protein sequence ID" value="KIO05295.1"/>
    <property type="molecule type" value="Genomic_DNA"/>
</dbReference>
<sequence length="59" mass="6617">MAVPHEMDYYSLVNKLYTGTFSCTSLPCSSNCDSVVDSMIQLRTTAFEEILVMCIDTLQ</sequence>
<proteinExistence type="predicted"/>
<dbReference type="AlphaFoldDB" id="A0A0C3NWR6"/>